<dbReference type="Pfam" id="PF08305">
    <property type="entry name" value="NPCBM"/>
    <property type="match status" value="1"/>
</dbReference>
<dbReference type="SUPFAM" id="SSF49785">
    <property type="entry name" value="Galactose-binding domain-like"/>
    <property type="match status" value="1"/>
</dbReference>
<dbReference type="SUPFAM" id="SSF51445">
    <property type="entry name" value="(Trans)glycosidases"/>
    <property type="match status" value="1"/>
</dbReference>
<evidence type="ECO:0000313" key="3">
    <source>
        <dbReference type="EMBL" id="PNY79666.1"/>
    </source>
</evidence>
<comment type="caution">
    <text evidence="3">The sequence shown here is derived from an EMBL/GenBank/DDBJ whole genome shotgun (WGS) entry which is preliminary data.</text>
</comment>
<accession>A0A2K3UT05</accession>
<keyword evidence="4" id="KW-1185">Reference proteome</keyword>
<dbReference type="RefSeq" id="WP_103313650.1">
    <property type="nucleotide sequence ID" value="NZ_PPPD01000002.1"/>
</dbReference>
<dbReference type="Proteomes" id="UP000236379">
    <property type="component" value="Unassembled WGS sequence"/>
</dbReference>
<dbReference type="InterPro" id="IPR013222">
    <property type="entry name" value="Glyco_hyd_98_carb-bd"/>
</dbReference>
<dbReference type="EMBL" id="PPPD01000002">
    <property type="protein sequence ID" value="PNY79666.1"/>
    <property type="molecule type" value="Genomic_DNA"/>
</dbReference>
<evidence type="ECO:0000256" key="1">
    <source>
        <dbReference type="SAM" id="MobiDB-lite"/>
    </source>
</evidence>
<feature type="compositionally biased region" description="Pro residues" evidence="1">
    <location>
        <begin position="218"/>
        <end position="245"/>
    </location>
</feature>
<name>A0A2K3UT05_9DEIO</name>
<gene>
    <name evidence="3" type="ORF">CVO96_17020</name>
</gene>
<feature type="domain" description="Glycosyl hydrolase family 98 putative carbohydrate-binding module" evidence="2">
    <location>
        <begin position="57"/>
        <end position="213"/>
    </location>
</feature>
<sequence>MHDVTQRQTIRPVSRPTGQYSRGALGLALAMGLVACNSAPGRLTPESAPAGGGPSAVLRTGFLSDQLDAATAAANGWGPAERDMSNGDEAVGDGEPLSLAGGKFVKGLGVHARSDLTFALDGRCARFKASVGVDDSVRAGGRFDGRGVSTVAFSVFAGSTRLFSSGVMSGKSRTQTVDVAIPAGATSLRLVVEDGSDGVRYDHADWADAKVWCSGTPAPQPAPAPIPAPPPPPAPVPQPTPPPSGPQTGSYVDSTGTIVVDGQRFFPFGFYGVNWRQPFAERLTGLRNIGGSGFNTMLAEDISTNEFGTLLDEANRLKVKMLVGFPSLSGNRGLESVPYLQQSIEQYRFKPAVLGWSLYDDSDDGRLSPDSLRQLNSAAKAKDPSHLTFSTLTGYYTARRAQKGQWLTASDTSGLQMYPIDPPGDYAYDYGGNPLTESYNVSRDYVVAAEQAGKAMIINSQTFRWERDGTRYPTRAELRNMVYGQLFAGAKGIVGFVYSQELFDQKELWNELVALKDDVLITLRGPILAGRLTRRATADRELNYAYWEYQGACYVGILNTSYSSAKQVDLTLPPQCEGALSAPVSRLPSTMQKTSSTLRGTVAPTDVQVYRVGGT</sequence>
<dbReference type="AlphaFoldDB" id="A0A2K3UT05"/>
<protein>
    <recommendedName>
        <fullName evidence="2">Glycosyl hydrolase family 98 putative carbohydrate-binding module domain-containing protein</fullName>
    </recommendedName>
</protein>
<evidence type="ECO:0000259" key="2">
    <source>
        <dbReference type="SMART" id="SM00776"/>
    </source>
</evidence>
<dbReference type="Gene3D" id="2.60.120.1060">
    <property type="entry name" value="NPCBM/NEW2 domain"/>
    <property type="match status" value="1"/>
</dbReference>
<dbReference type="Gene3D" id="3.20.20.80">
    <property type="entry name" value="Glycosidases"/>
    <property type="match status" value="1"/>
</dbReference>
<evidence type="ECO:0000313" key="4">
    <source>
        <dbReference type="Proteomes" id="UP000236379"/>
    </source>
</evidence>
<feature type="region of interest" description="Disordered" evidence="1">
    <location>
        <begin position="216"/>
        <end position="253"/>
    </location>
</feature>
<dbReference type="SMART" id="SM00776">
    <property type="entry name" value="NPCBM"/>
    <property type="match status" value="1"/>
</dbReference>
<dbReference type="InterPro" id="IPR038637">
    <property type="entry name" value="NPCBM_sf"/>
</dbReference>
<reference evidence="3 4" key="1">
    <citation type="submission" date="2018-01" db="EMBL/GenBank/DDBJ databases">
        <title>Deinococcus koreensis sp. nov., a radiation-resistant bacterium isolated from river water.</title>
        <authorList>
            <person name="Choi A."/>
        </authorList>
    </citation>
    <scope>NUCLEOTIDE SEQUENCE [LARGE SCALE GENOMIC DNA]</scope>
    <source>
        <strain evidence="3 4">SJW1-2</strain>
    </source>
</reference>
<proteinExistence type="predicted"/>
<dbReference type="OrthoDB" id="63019at2"/>
<dbReference type="InterPro" id="IPR008979">
    <property type="entry name" value="Galactose-bd-like_sf"/>
</dbReference>
<organism evidence="3 4">
    <name type="scientific">Deinococcus koreensis</name>
    <dbReference type="NCBI Taxonomy" id="2054903"/>
    <lineage>
        <taxon>Bacteria</taxon>
        <taxon>Thermotogati</taxon>
        <taxon>Deinococcota</taxon>
        <taxon>Deinococci</taxon>
        <taxon>Deinococcales</taxon>
        <taxon>Deinococcaceae</taxon>
        <taxon>Deinococcus</taxon>
    </lineage>
</organism>
<dbReference type="InterPro" id="IPR017853">
    <property type="entry name" value="GH"/>
</dbReference>